<name>A0A179EYR9_METCM</name>
<dbReference type="EMBL" id="LSBJ02000003">
    <property type="protein sequence ID" value="OAQ58150.1"/>
    <property type="molecule type" value="Genomic_DNA"/>
</dbReference>
<dbReference type="AlphaFoldDB" id="A0A179EYR9"/>
<dbReference type="Proteomes" id="UP000078397">
    <property type="component" value="Unassembled WGS sequence"/>
</dbReference>
<comment type="caution">
    <text evidence="1">The sequence shown here is derived from an EMBL/GenBank/DDBJ whole genome shotgun (WGS) entry which is preliminary data.</text>
</comment>
<keyword evidence="2" id="KW-1185">Reference proteome</keyword>
<dbReference type="KEGG" id="pchm:VFPPC_11602"/>
<evidence type="ECO:0000313" key="2">
    <source>
        <dbReference type="Proteomes" id="UP000078397"/>
    </source>
</evidence>
<accession>A0A179EYR9</accession>
<dbReference type="OrthoDB" id="2322999at2759"/>
<reference evidence="1 2" key="1">
    <citation type="journal article" date="2016" name="PLoS Pathog.">
        <title>Biosynthesis of antibiotic leucinostatins in bio-control fungus Purpureocillium lilacinum and their inhibition on phytophthora revealed by genome mining.</title>
        <authorList>
            <person name="Wang G."/>
            <person name="Liu Z."/>
            <person name="Lin R."/>
            <person name="Li E."/>
            <person name="Mao Z."/>
            <person name="Ling J."/>
            <person name="Yang Y."/>
            <person name="Yin W.B."/>
            <person name="Xie B."/>
        </authorList>
    </citation>
    <scope>NUCLEOTIDE SEQUENCE [LARGE SCALE GENOMIC DNA]</scope>
    <source>
        <strain evidence="1">170</strain>
    </source>
</reference>
<protein>
    <submittedName>
        <fullName evidence="1">Uncharacterized protein</fullName>
    </submittedName>
</protein>
<organism evidence="1 2">
    <name type="scientific">Pochonia chlamydosporia 170</name>
    <dbReference type="NCBI Taxonomy" id="1380566"/>
    <lineage>
        <taxon>Eukaryota</taxon>
        <taxon>Fungi</taxon>
        <taxon>Dikarya</taxon>
        <taxon>Ascomycota</taxon>
        <taxon>Pezizomycotina</taxon>
        <taxon>Sordariomycetes</taxon>
        <taxon>Hypocreomycetidae</taxon>
        <taxon>Hypocreales</taxon>
        <taxon>Clavicipitaceae</taxon>
        <taxon>Pochonia</taxon>
    </lineage>
</organism>
<sequence length="254" mass="28175">MADILQFSTNMTEETLIASARLHNQFPPDTSFPQIDALSDGFEELCAIIAKYNAQNHFRLRLLHRHTTIPEGQILLGTSITEPSGFWTRPTPISDIDLQNIHAHIISVDATSRTSGDERINSLLFPSEFREGPLVSVGNIDGNFFTEFTDCLWAKGLGNTFGLEAIQDQVGKMIEFSFDIGSLLLNEEEVKAEVRAQLESRETGWAVKVKDGAVDKDGETRCIIYPTGHVRATKGQVETVLDALKILREEGVLS</sequence>
<dbReference type="GeneID" id="28853729"/>
<evidence type="ECO:0000313" key="1">
    <source>
        <dbReference type="EMBL" id="OAQ58150.1"/>
    </source>
</evidence>
<proteinExistence type="predicted"/>
<gene>
    <name evidence="1" type="ORF">VFPPC_11602</name>
</gene>
<dbReference type="RefSeq" id="XP_018136356.1">
    <property type="nucleotide sequence ID" value="XM_018289735.1"/>
</dbReference>